<comment type="caution">
    <text evidence="1">The sequence shown here is derived from an EMBL/GenBank/DDBJ whole genome shotgun (WGS) entry which is preliminary data.</text>
</comment>
<keyword evidence="2" id="KW-1185">Reference proteome</keyword>
<proteinExistence type="predicted"/>
<evidence type="ECO:0008006" key="3">
    <source>
        <dbReference type="Google" id="ProtNLM"/>
    </source>
</evidence>
<evidence type="ECO:0000313" key="1">
    <source>
        <dbReference type="EMBL" id="KAK3230091.1"/>
    </source>
</evidence>
<dbReference type="InterPro" id="IPR036397">
    <property type="entry name" value="RNaseH_sf"/>
</dbReference>
<gene>
    <name evidence="1" type="ORF">Dsin_001972</name>
</gene>
<organism evidence="1 2">
    <name type="scientific">Dipteronia sinensis</name>
    <dbReference type="NCBI Taxonomy" id="43782"/>
    <lineage>
        <taxon>Eukaryota</taxon>
        <taxon>Viridiplantae</taxon>
        <taxon>Streptophyta</taxon>
        <taxon>Embryophyta</taxon>
        <taxon>Tracheophyta</taxon>
        <taxon>Spermatophyta</taxon>
        <taxon>Magnoliopsida</taxon>
        <taxon>eudicotyledons</taxon>
        <taxon>Gunneridae</taxon>
        <taxon>Pentapetalae</taxon>
        <taxon>rosids</taxon>
        <taxon>malvids</taxon>
        <taxon>Sapindales</taxon>
        <taxon>Sapindaceae</taxon>
        <taxon>Hippocastanoideae</taxon>
        <taxon>Acereae</taxon>
        <taxon>Dipteronia</taxon>
    </lineage>
</organism>
<dbReference type="Gene3D" id="3.30.420.10">
    <property type="entry name" value="Ribonuclease H-like superfamily/Ribonuclease H"/>
    <property type="match status" value="1"/>
</dbReference>
<reference evidence="1" key="1">
    <citation type="journal article" date="2023" name="Plant J.">
        <title>Genome sequences and population genomics provide insights into the demographic history, inbreeding, and mutation load of two 'living fossil' tree species of Dipteronia.</title>
        <authorList>
            <person name="Feng Y."/>
            <person name="Comes H.P."/>
            <person name="Chen J."/>
            <person name="Zhu S."/>
            <person name="Lu R."/>
            <person name="Zhang X."/>
            <person name="Li P."/>
            <person name="Qiu J."/>
            <person name="Olsen K.M."/>
            <person name="Qiu Y."/>
        </authorList>
    </citation>
    <scope>NUCLEOTIDE SEQUENCE</scope>
    <source>
        <strain evidence="1">NBL</strain>
    </source>
</reference>
<sequence length="134" mass="14714">MEGQEQSTFRNKALDLVDIISSVKAKIQLNCSFCPGFVSNADGHVLSLLGIKPHLRKAFRIASYTWRPPSTFWIKVNTYGCSKGNPCASACSGVFRDEKANFRGRFSLFLGHCTSFVAEMKAGILAFNIASEQG</sequence>
<evidence type="ECO:0000313" key="2">
    <source>
        <dbReference type="Proteomes" id="UP001281410"/>
    </source>
</evidence>
<protein>
    <recommendedName>
        <fullName evidence="3">RNase H type-1 domain-containing protein</fullName>
    </recommendedName>
</protein>
<dbReference type="Proteomes" id="UP001281410">
    <property type="component" value="Unassembled WGS sequence"/>
</dbReference>
<dbReference type="SUPFAM" id="SSF53098">
    <property type="entry name" value="Ribonuclease H-like"/>
    <property type="match status" value="1"/>
</dbReference>
<name>A0AAE0EIY9_9ROSI</name>
<dbReference type="InterPro" id="IPR012337">
    <property type="entry name" value="RNaseH-like_sf"/>
</dbReference>
<accession>A0AAE0EIY9</accession>
<dbReference type="EMBL" id="JANJYJ010000001">
    <property type="protein sequence ID" value="KAK3230091.1"/>
    <property type="molecule type" value="Genomic_DNA"/>
</dbReference>
<dbReference type="AlphaFoldDB" id="A0AAE0EIY9"/>
<dbReference type="GO" id="GO:0003676">
    <property type="term" value="F:nucleic acid binding"/>
    <property type="evidence" value="ECO:0007669"/>
    <property type="project" value="InterPro"/>
</dbReference>